<dbReference type="Proteomes" id="UP000029223">
    <property type="component" value="Unassembled WGS sequence"/>
</dbReference>
<feature type="transmembrane region" description="Helical" evidence="1">
    <location>
        <begin position="24"/>
        <end position="42"/>
    </location>
</feature>
<protein>
    <submittedName>
        <fullName evidence="2">Sodium/glutamate symporter</fullName>
    </submittedName>
</protein>
<dbReference type="EMBL" id="BBMS01000014">
    <property type="protein sequence ID" value="GAL26046.1"/>
    <property type="molecule type" value="Genomic_DNA"/>
</dbReference>
<evidence type="ECO:0000313" key="2">
    <source>
        <dbReference type="EMBL" id="GAL26046.1"/>
    </source>
</evidence>
<feature type="transmembrane region" description="Helical" evidence="1">
    <location>
        <begin position="49"/>
        <end position="72"/>
    </location>
</feature>
<comment type="caution">
    <text evidence="2">The sequence shown here is derived from an EMBL/GenBank/DDBJ whole genome shotgun (WGS) entry which is preliminary data.</text>
</comment>
<accession>A0ABQ0JBB3</accession>
<dbReference type="InterPro" id="IPR004445">
    <property type="entry name" value="GltS"/>
</dbReference>
<evidence type="ECO:0000256" key="1">
    <source>
        <dbReference type="SAM" id="Phobius"/>
    </source>
</evidence>
<reference evidence="3" key="1">
    <citation type="submission" date="2014-09" db="EMBL/GenBank/DDBJ databases">
        <title>Vibrio variabilis JCM 19239. (C206) whole genome shotgun sequence.</title>
        <authorList>
            <person name="Sawabe T."/>
            <person name="Meirelles P."/>
            <person name="Nakanishi M."/>
            <person name="Sayaka M."/>
            <person name="Hattori M."/>
            <person name="Ohkuma M."/>
        </authorList>
    </citation>
    <scope>NUCLEOTIDE SEQUENCE [LARGE SCALE GENOMIC DNA]</scope>
    <source>
        <strain evidence="3">JCM 19239</strain>
    </source>
</reference>
<keyword evidence="3" id="KW-1185">Reference proteome</keyword>
<keyword evidence="1" id="KW-0472">Membrane</keyword>
<sequence>MSLITMALHYSDINITFDLPLKDTLMLMFFASVGLSADLRLLKHGGSALVSFLFCAALFIVFQDILASRFLACSTSILCWD</sequence>
<evidence type="ECO:0000313" key="3">
    <source>
        <dbReference type="Proteomes" id="UP000029223"/>
    </source>
</evidence>
<proteinExistence type="predicted"/>
<keyword evidence="1" id="KW-0812">Transmembrane</keyword>
<gene>
    <name evidence="2" type="ORF">JCM19239_2377</name>
</gene>
<organism evidence="2 3">
    <name type="scientific">Vibrio variabilis</name>
    <dbReference type="NCBI Taxonomy" id="990271"/>
    <lineage>
        <taxon>Bacteria</taxon>
        <taxon>Pseudomonadati</taxon>
        <taxon>Pseudomonadota</taxon>
        <taxon>Gammaproteobacteria</taxon>
        <taxon>Vibrionales</taxon>
        <taxon>Vibrionaceae</taxon>
        <taxon>Vibrio</taxon>
    </lineage>
</organism>
<keyword evidence="1" id="KW-1133">Transmembrane helix</keyword>
<dbReference type="Pfam" id="PF03616">
    <property type="entry name" value="Glt_symporter"/>
    <property type="match status" value="1"/>
</dbReference>
<name>A0ABQ0JBB3_9VIBR</name>